<name>Q0C7D5_ASPTN</name>
<proteinExistence type="inferred from homology"/>
<evidence type="ECO:0000256" key="6">
    <source>
        <dbReference type="SAM" id="Phobius"/>
    </source>
</evidence>
<comment type="subcellular location">
    <subcellularLocation>
        <location evidence="1">Membrane</location>
        <topology evidence="1">Multi-pass membrane protein</topology>
    </subcellularLocation>
</comment>
<dbReference type="GeneID" id="4354670"/>
<dbReference type="OrthoDB" id="5417844at2759"/>
<reference evidence="9" key="1">
    <citation type="submission" date="2005-09" db="EMBL/GenBank/DDBJ databases">
        <title>Annotation of the Aspergillus terreus NIH2624 genome.</title>
        <authorList>
            <person name="Birren B.W."/>
            <person name="Lander E.S."/>
            <person name="Galagan J.E."/>
            <person name="Nusbaum C."/>
            <person name="Devon K."/>
            <person name="Henn M."/>
            <person name="Ma L.-J."/>
            <person name="Jaffe D.B."/>
            <person name="Butler J."/>
            <person name="Alvarez P."/>
            <person name="Gnerre S."/>
            <person name="Grabherr M."/>
            <person name="Kleber M."/>
            <person name="Mauceli E.W."/>
            <person name="Brockman W."/>
            <person name="Rounsley S."/>
            <person name="Young S.K."/>
            <person name="LaButti K."/>
            <person name="Pushparaj V."/>
            <person name="DeCaprio D."/>
            <person name="Crawford M."/>
            <person name="Koehrsen M."/>
            <person name="Engels R."/>
            <person name="Montgomery P."/>
            <person name="Pearson M."/>
            <person name="Howarth C."/>
            <person name="Larson L."/>
            <person name="Luoma S."/>
            <person name="White J."/>
            <person name="Alvarado L."/>
            <person name="Kodira C.D."/>
            <person name="Zeng Q."/>
            <person name="Oleary S."/>
            <person name="Yandava C."/>
            <person name="Denning D.W."/>
            <person name="Nierman W.C."/>
            <person name="Milne T."/>
            <person name="Madden K."/>
        </authorList>
    </citation>
    <scope>NUCLEOTIDE SEQUENCE [LARGE SCALE GENOMIC DNA]</scope>
    <source>
        <strain evidence="9">NIH 2624 / FGSC A1156</strain>
    </source>
</reference>
<gene>
    <name evidence="8" type="ORF">ATEG_10399</name>
</gene>
<protein>
    <recommendedName>
        <fullName evidence="7">Rhodopsin domain-containing protein</fullName>
    </recommendedName>
</protein>
<comment type="similarity">
    <text evidence="5">Belongs to the SAT4 family.</text>
</comment>
<feature type="transmembrane region" description="Helical" evidence="6">
    <location>
        <begin position="78"/>
        <end position="98"/>
    </location>
</feature>
<feature type="transmembrane region" description="Helical" evidence="6">
    <location>
        <begin position="6"/>
        <end position="22"/>
    </location>
</feature>
<evidence type="ECO:0000256" key="1">
    <source>
        <dbReference type="ARBA" id="ARBA00004141"/>
    </source>
</evidence>
<dbReference type="GO" id="GO:0016020">
    <property type="term" value="C:membrane"/>
    <property type="evidence" value="ECO:0007669"/>
    <property type="project" value="UniProtKB-SubCell"/>
</dbReference>
<dbReference type="Proteomes" id="UP000007963">
    <property type="component" value="Unassembled WGS sequence"/>
</dbReference>
<feature type="transmembrane region" description="Helical" evidence="6">
    <location>
        <begin position="34"/>
        <end position="58"/>
    </location>
</feature>
<dbReference type="InterPro" id="IPR049326">
    <property type="entry name" value="Rhodopsin_dom_fungi"/>
</dbReference>
<accession>Q0C7D5</accession>
<evidence type="ECO:0000313" key="8">
    <source>
        <dbReference type="EMBL" id="EAU29396.1"/>
    </source>
</evidence>
<evidence type="ECO:0000256" key="5">
    <source>
        <dbReference type="ARBA" id="ARBA00038359"/>
    </source>
</evidence>
<feature type="domain" description="Rhodopsin" evidence="7">
    <location>
        <begin position="1"/>
        <end position="112"/>
    </location>
</feature>
<keyword evidence="2 6" id="KW-0812">Transmembrane</keyword>
<sequence>MIYPVFVMFANLSILLLYTRVFRTSRYQELSYSVGSIVVGTGMGVLFAATFQCSPVQFAWDLSPRGSCINQQAFFRYMLPPQIFTDFMVLVMLLPYVWKLQSRLTNKLALTVLTRRTEEIMNDLEVFFLGLAK</sequence>
<keyword evidence="4 6" id="KW-0472">Membrane</keyword>
<dbReference type="RefSeq" id="XP_001218747.1">
    <property type="nucleotide sequence ID" value="XM_001218746.1"/>
</dbReference>
<dbReference type="PANTHER" id="PTHR33048:SF47">
    <property type="entry name" value="INTEGRAL MEMBRANE PROTEIN-RELATED"/>
    <property type="match status" value="1"/>
</dbReference>
<evidence type="ECO:0000256" key="2">
    <source>
        <dbReference type="ARBA" id="ARBA00022692"/>
    </source>
</evidence>
<evidence type="ECO:0000259" key="7">
    <source>
        <dbReference type="Pfam" id="PF20684"/>
    </source>
</evidence>
<dbReference type="InterPro" id="IPR052337">
    <property type="entry name" value="SAT4-like"/>
</dbReference>
<dbReference type="EMBL" id="CH476610">
    <property type="protein sequence ID" value="EAU29396.1"/>
    <property type="molecule type" value="Genomic_DNA"/>
</dbReference>
<evidence type="ECO:0000256" key="4">
    <source>
        <dbReference type="ARBA" id="ARBA00023136"/>
    </source>
</evidence>
<organism evidence="8 9">
    <name type="scientific">Aspergillus terreus (strain NIH 2624 / FGSC A1156)</name>
    <dbReference type="NCBI Taxonomy" id="341663"/>
    <lineage>
        <taxon>Eukaryota</taxon>
        <taxon>Fungi</taxon>
        <taxon>Dikarya</taxon>
        <taxon>Ascomycota</taxon>
        <taxon>Pezizomycotina</taxon>
        <taxon>Eurotiomycetes</taxon>
        <taxon>Eurotiomycetidae</taxon>
        <taxon>Eurotiales</taxon>
        <taxon>Aspergillaceae</taxon>
        <taxon>Aspergillus</taxon>
        <taxon>Aspergillus subgen. Circumdati</taxon>
    </lineage>
</organism>
<dbReference type="PANTHER" id="PTHR33048">
    <property type="entry name" value="PTH11-LIKE INTEGRAL MEMBRANE PROTEIN (AFU_ORTHOLOGUE AFUA_5G11245)"/>
    <property type="match status" value="1"/>
</dbReference>
<dbReference type="VEuPathDB" id="FungiDB:ATEG_10399"/>
<evidence type="ECO:0000256" key="3">
    <source>
        <dbReference type="ARBA" id="ARBA00022989"/>
    </source>
</evidence>
<dbReference type="HOGENOM" id="CLU_028200_25_2_1"/>
<dbReference type="STRING" id="341663.Q0C7D5"/>
<dbReference type="AlphaFoldDB" id="Q0C7D5"/>
<keyword evidence="3 6" id="KW-1133">Transmembrane helix</keyword>
<evidence type="ECO:0000313" key="9">
    <source>
        <dbReference type="Proteomes" id="UP000007963"/>
    </source>
</evidence>
<dbReference type="Pfam" id="PF20684">
    <property type="entry name" value="Fung_rhodopsin"/>
    <property type="match status" value="1"/>
</dbReference>